<sequence>MESMVVFYPCLNIDETAAFYQEHLGLKLYDDQGKCKIFDTGYGYLGFCEYDDHELATKTCISFNLKDEAEVDAYYARCVAHHEKILSKPARHPQFHVYSFFIEDVNGYKVEFQKIEGK</sequence>
<evidence type="ECO:0000259" key="1">
    <source>
        <dbReference type="PROSITE" id="PS51819"/>
    </source>
</evidence>
<dbReference type="CDD" id="cd06587">
    <property type="entry name" value="VOC"/>
    <property type="match status" value="1"/>
</dbReference>
<protein>
    <submittedName>
        <fullName evidence="2">VOC family protein</fullName>
    </submittedName>
</protein>
<dbReference type="EMBL" id="DVMJ01000030">
    <property type="protein sequence ID" value="HIU13190.1"/>
    <property type="molecule type" value="Genomic_DNA"/>
</dbReference>
<feature type="domain" description="VOC" evidence="1">
    <location>
        <begin position="1"/>
        <end position="115"/>
    </location>
</feature>
<dbReference type="Pfam" id="PF00903">
    <property type="entry name" value="Glyoxalase"/>
    <property type="match status" value="1"/>
</dbReference>
<evidence type="ECO:0000313" key="2">
    <source>
        <dbReference type="EMBL" id="HIU13190.1"/>
    </source>
</evidence>
<proteinExistence type="predicted"/>
<dbReference type="Proteomes" id="UP000824175">
    <property type="component" value="Unassembled WGS sequence"/>
</dbReference>
<gene>
    <name evidence="2" type="ORF">IAD15_03885</name>
</gene>
<evidence type="ECO:0000313" key="3">
    <source>
        <dbReference type="Proteomes" id="UP000824175"/>
    </source>
</evidence>
<reference evidence="2" key="2">
    <citation type="journal article" date="2021" name="PeerJ">
        <title>Extensive microbial diversity within the chicken gut microbiome revealed by metagenomics and culture.</title>
        <authorList>
            <person name="Gilroy R."/>
            <person name="Ravi A."/>
            <person name="Getino M."/>
            <person name="Pursley I."/>
            <person name="Horton D.L."/>
            <person name="Alikhan N.F."/>
            <person name="Baker D."/>
            <person name="Gharbi K."/>
            <person name="Hall N."/>
            <person name="Watson M."/>
            <person name="Adriaenssens E.M."/>
            <person name="Foster-Nyarko E."/>
            <person name="Jarju S."/>
            <person name="Secka A."/>
            <person name="Antonio M."/>
            <person name="Oren A."/>
            <person name="Chaudhuri R.R."/>
            <person name="La Ragione R."/>
            <person name="Hildebrand F."/>
            <person name="Pallen M.J."/>
        </authorList>
    </citation>
    <scope>NUCLEOTIDE SEQUENCE</scope>
    <source>
        <strain evidence="2">CHK195-11698</strain>
    </source>
</reference>
<organism evidence="2 3">
    <name type="scientific">Candidatus Fimiplasma intestinipullorum</name>
    <dbReference type="NCBI Taxonomy" id="2840825"/>
    <lineage>
        <taxon>Bacteria</taxon>
        <taxon>Bacillati</taxon>
        <taxon>Bacillota</taxon>
        <taxon>Clostridia</taxon>
        <taxon>Eubacteriales</taxon>
        <taxon>Candidatus Fimiplasma</taxon>
    </lineage>
</organism>
<dbReference type="Gene3D" id="3.10.180.10">
    <property type="entry name" value="2,3-Dihydroxybiphenyl 1,2-Dioxygenase, domain 1"/>
    <property type="match status" value="1"/>
</dbReference>
<dbReference type="InterPro" id="IPR029068">
    <property type="entry name" value="Glyas_Bleomycin-R_OHBP_Dase"/>
</dbReference>
<accession>A0A9D1HM27</accession>
<dbReference type="SUPFAM" id="SSF54593">
    <property type="entry name" value="Glyoxalase/Bleomycin resistance protein/Dihydroxybiphenyl dioxygenase"/>
    <property type="match status" value="1"/>
</dbReference>
<dbReference type="InterPro" id="IPR004360">
    <property type="entry name" value="Glyas_Fos-R_dOase_dom"/>
</dbReference>
<name>A0A9D1HM27_9FIRM</name>
<dbReference type="PROSITE" id="PS51819">
    <property type="entry name" value="VOC"/>
    <property type="match status" value="1"/>
</dbReference>
<comment type="caution">
    <text evidence="2">The sequence shown here is derived from an EMBL/GenBank/DDBJ whole genome shotgun (WGS) entry which is preliminary data.</text>
</comment>
<dbReference type="InterPro" id="IPR037523">
    <property type="entry name" value="VOC_core"/>
</dbReference>
<reference evidence="2" key="1">
    <citation type="submission" date="2020-10" db="EMBL/GenBank/DDBJ databases">
        <authorList>
            <person name="Gilroy R."/>
        </authorList>
    </citation>
    <scope>NUCLEOTIDE SEQUENCE</scope>
    <source>
        <strain evidence="2">CHK195-11698</strain>
    </source>
</reference>
<dbReference type="AlphaFoldDB" id="A0A9D1HM27"/>